<reference evidence="1 2" key="1">
    <citation type="submission" date="2024-08" db="EMBL/GenBank/DDBJ databases">
        <authorList>
            <person name="Cucini C."/>
            <person name="Frati F."/>
        </authorList>
    </citation>
    <scope>NUCLEOTIDE SEQUENCE [LARGE SCALE GENOMIC DNA]</scope>
</reference>
<evidence type="ECO:0000313" key="1">
    <source>
        <dbReference type="EMBL" id="CAL8100327.1"/>
    </source>
</evidence>
<accession>A0ABP1QHX5</accession>
<organism evidence="1 2">
    <name type="scientific">Orchesella dallaii</name>
    <dbReference type="NCBI Taxonomy" id="48710"/>
    <lineage>
        <taxon>Eukaryota</taxon>
        <taxon>Metazoa</taxon>
        <taxon>Ecdysozoa</taxon>
        <taxon>Arthropoda</taxon>
        <taxon>Hexapoda</taxon>
        <taxon>Collembola</taxon>
        <taxon>Entomobryomorpha</taxon>
        <taxon>Entomobryoidea</taxon>
        <taxon>Orchesellidae</taxon>
        <taxon>Orchesellinae</taxon>
        <taxon>Orchesella</taxon>
    </lineage>
</organism>
<dbReference type="EMBL" id="CAXLJM020000032">
    <property type="protein sequence ID" value="CAL8100327.1"/>
    <property type="molecule type" value="Genomic_DNA"/>
</dbReference>
<keyword evidence="2" id="KW-1185">Reference proteome</keyword>
<gene>
    <name evidence="1" type="ORF">ODALV1_LOCUS10506</name>
</gene>
<comment type="caution">
    <text evidence="1">The sequence shown here is derived from an EMBL/GenBank/DDBJ whole genome shotgun (WGS) entry which is preliminary data.</text>
</comment>
<protein>
    <submittedName>
        <fullName evidence="1">Uncharacterized protein</fullName>
    </submittedName>
</protein>
<proteinExistence type="predicted"/>
<sequence length="652" mass="74259">MTEKFFRWKTPSHFASGFPFTRWIWLTLLVIFITARVDGSVYWTLRNQLPREERIYTTPVDVSSPSTAPSFTPITRSTENKALYPNLREMQRYCDGQCFYAGSSAIPGDPPCDVTKFECEMIASVAMHNSDTNGEMYCDFFGTDPMKESFCYKSEAQQRYRDESGKPDRFFTVTLHRVLGSPETWGINNFEGVPVSSCRKKWDDKTGRRCRKTEFVAISFVKTGALEAPPPQKLHEEDLWYVCIADETHRSRVSMWTKISDAVDSAGDPLFKPFRIINTKPHMESGMGVVFSKVSFDEEIISMGCQFVIQESNMTIENIPNAALFGESDHFPVTIKLASGYVQRDEETDEVIRPFYTKYAASKVFTGSEIRPYNSLDFAASKLDVNLLPPSPTLTTDLEIEEKNILAISEVLRKCDDPKKYRDLYIACYPPNEQLNCVHTGRCPVMFIVEVPKSNTDFDTIRAHVYSSIPDDRSFRKVIRPLGYASVGFSFDGKMGRDVVVSCVVNGLKEIGSYVSLNYGRSNIYPGQVDYNNLISNQQSYSSAEKNQILCSFDMKTKFVVNMVLYEPALIDSVSAGTYEKLEYDFKEKPVFLLLAAGNRNYPGGTIVYHDYRRGLKEQFSKKLFLAKAQAWKMLQNDKLISALLIFIYFIV</sequence>
<name>A0ABP1QHX5_9HEXA</name>
<dbReference type="Proteomes" id="UP001642540">
    <property type="component" value="Unassembled WGS sequence"/>
</dbReference>
<evidence type="ECO:0000313" key="2">
    <source>
        <dbReference type="Proteomes" id="UP001642540"/>
    </source>
</evidence>